<dbReference type="AlphaFoldDB" id="A0A1Y3CCN4"/>
<dbReference type="EMBL" id="NEGB01000008">
    <property type="protein sequence ID" value="OTG63865.1"/>
    <property type="molecule type" value="Genomic_DNA"/>
</dbReference>
<reference evidence="2 3" key="1">
    <citation type="submission" date="2017-04" db="EMBL/GenBank/DDBJ databases">
        <title>High diversity of culturable Acinetobacter species in natural soil and water ecosystems.</title>
        <authorList>
            <person name="Nemec A."/>
            <person name="Radolfova-Krizova L."/>
        </authorList>
    </citation>
    <scope>NUCLEOTIDE SEQUENCE [LARGE SCALE GENOMIC DNA]</scope>
    <source>
        <strain evidence="2 3">ANC 4999</strain>
    </source>
</reference>
<dbReference type="PANTHER" id="PTHR46438">
    <property type="entry name" value="ALPHA/BETA-HYDROLASES SUPERFAMILY PROTEIN"/>
    <property type="match status" value="1"/>
</dbReference>
<gene>
    <name evidence="2" type="ORF">B9T28_12825</name>
</gene>
<sequence length="200" mass="22363">MKLLFLPGASGSTEFWQPVMQMLPEQYIKTVVAYSGFGGHSLNSSIQNFDDLQADVLSQIYEPTLVVAQSMGGIFAVQAALQKPEWVQGLVLVATSGGIDLSPFDVADWRQDYQLSFDVPDWFVEHQSHLDGRLAEIECPVLLIWGENDSISLVPVGQYLQSQLVNSDLYIVEHGQHDLANVYVDQVVELIKKLIRKIEQ</sequence>
<name>A0A1Y3CCN4_9GAMM</name>
<dbReference type="Proteomes" id="UP000242765">
    <property type="component" value="Unassembled WGS sequence"/>
</dbReference>
<feature type="domain" description="AB hydrolase-1" evidence="1">
    <location>
        <begin position="3"/>
        <end position="123"/>
    </location>
</feature>
<keyword evidence="2" id="KW-0378">Hydrolase</keyword>
<dbReference type="RefSeq" id="WP_086204382.1">
    <property type="nucleotide sequence ID" value="NZ_NEGB01000008.1"/>
</dbReference>
<comment type="caution">
    <text evidence="2">The sequence shown here is derived from an EMBL/GenBank/DDBJ whole genome shotgun (WGS) entry which is preliminary data.</text>
</comment>
<dbReference type="SUPFAM" id="SSF53474">
    <property type="entry name" value="alpha/beta-Hydrolases"/>
    <property type="match status" value="1"/>
</dbReference>
<organism evidence="2 3">
    <name type="scientific">Acinetobacter silvestris</name>
    <dbReference type="NCBI Taxonomy" id="1977882"/>
    <lineage>
        <taxon>Bacteria</taxon>
        <taxon>Pseudomonadati</taxon>
        <taxon>Pseudomonadota</taxon>
        <taxon>Gammaproteobacteria</taxon>
        <taxon>Moraxellales</taxon>
        <taxon>Moraxellaceae</taxon>
        <taxon>Acinetobacter</taxon>
    </lineage>
</organism>
<evidence type="ECO:0000259" key="1">
    <source>
        <dbReference type="Pfam" id="PF12697"/>
    </source>
</evidence>
<accession>A0A1Y3CCN4</accession>
<proteinExistence type="predicted"/>
<dbReference type="InterPro" id="IPR029058">
    <property type="entry name" value="AB_hydrolase_fold"/>
</dbReference>
<evidence type="ECO:0000313" key="2">
    <source>
        <dbReference type="EMBL" id="OTG63865.1"/>
    </source>
</evidence>
<keyword evidence="3" id="KW-1185">Reference proteome</keyword>
<dbReference type="Gene3D" id="3.40.50.1820">
    <property type="entry name" value="alpha/beta hydrolase"/>
    <property type="match status" value="1"/>
</dbReference>
<dbReference type="Pfam" id="PF12697">
    <property type="entry name" value="Abhydrolase_6"/>
    <property type="match status" value="1"/>
</dbReference>
<dbReference type="InterPro" id="IPR000073">
    <property type="entry name" value="AB_hydrolase_1"/>
</dbReference>
<evidence type="ECO:0000313" key="3">
    <source>
        <dbReference type="Proteomes" id="UP000242765"/>
    </source>
</evidence>
<dbReference type="GO" id="GO:0016787">
    <property type="term" value="F:hydrolase activity"/>
    <property type="evidence" value="ECO:0007669"/>
    <property type="project" value="UniProtKB-KW"/>
</dbReference>
<dbReference type="OrthoDB" id="5521505at2"/>
<protein>
    <submittedName>
        <fullName evidence="2">Alpha/beta hydrolase</fullName>
    </submittedName>
</protein>
<dbReference type="STRING" id="1977882.B9T28_12825"/>